<dbReference type="RefSeq" id="WP_148594768.1">
    <property type="nucleotide sequence ID" value="NZ_CP042997.1"/>
</dbReference>
<dbReference type="OrthoDB" id="9807561at2"/>
<sequence length="105" mass="11533">MTTSAAETRSTTATNLVVTEDTLSVELSDGRSIAAPLAWYPRLLHGTPQERSRWRLIGQGRGIHWPDLDEDISVEALLAGRPSGESHASFKRWLEQRGAPVVEPA</sequence>
<organism evidence="1 2">
    <name type="scientific">Aquisphaera giovannonii</name>
    <dbReference type="NCBI Taxonomy" id="406548"/>
    <lineage>
        <taxon>Bacteria</taxon>
        <taxon>Pseudomonadati</taxon>
        <taxon>Planctomycetota</taxon>
        <taxon>Planctomycetia</taxon>
        <taxon>Isosphaerales</taxon>
        <taxon>Isosphaeraceae</taxon>
        <taxon>Aquisphaera</taxon>
    </lineage>
</organism>
<evidence type="ECO:0000313" key="2">
    <source>
        <dbReference type="Proteomes" id="UP000324233"/>
    </source>
</evidence>
<dbReference type="AlphaFoldDB" id="A0A5B9W2S4"/>
<reference evidence="1 2" key="1">
    <citation type="submission" date="2019-08" db="EMBL/GenBank/DDBJ databases">
        <title>Deep-cultivation of Planctomycetes and their phenomic and genomic characterization uncovers novel biology.</title>
        <authorList>
            <person name="Wiegand S."/>
            <person name="Jogler M."/>
            <person name="Boedeker C."/>
            <person name="Pinto D."/>
            <person name="Vollmers J."/>
            <person name="Rivas-Marin E."/>
            <person name="Kohn T."/>
            <person name="Peeters S.H."/>
            <person name="Heuer A."/>
            <person name="Rast P."/>
            <person name="Oberbeckmann S."/>
            <person name="Bunk B."/>
            <person name="Jeske O."/>
            <person name="Meyerdierks A."/>
            <person name="Storesund J.E."/>
            <person name="Kallscheuer N."/>
            <person name="Luecker S."/>
            <person name="Lage O.M."/>
            <person name="Pohl T."/>
            <person name="Merkel B.J."/>
            <person name="Hornburger P."/>
            <person name="Mueller R.-W."/>
            <person name="Bruemmer F."/>
            <person name="Labrenz M."/>
            <person name="Spormann A.M."/>
            <person name="Op den Camp H."/>
            <person name="Overmann J."/>
            <person name="Amann R."/>
            <person name="Jetten M.S.M."/>
            <person name="Mascher T."/>
            <person name="Medema M.H."/>
            <person name="Devos D.P."/>
            <person name="Kaster A.-K."/>
            <person name="Ovreas L."/>
            <person name="Rohde M."/>
            <person name="Galperin M.Y."/>
            <person name="Jogler C."/>
        </authorList>
    </citation>
    <scope>NUCLEOTIDE SEQUENCE [LARGE SCALE GENOMIC DNA]</scope>
    <source>
        <strain evidence="1 2">OJF2</strain>
    </source>
</reference>
<dbReference type="EMBL" id="CP042997">
    <property type="protein sequence ID" value="QEH34906.1"/>
    <property type="molecule type" value="Genomic_DNA"/>
</dbReference>
<evidence type="ECO:0008006" key="3">
    <source>
        <dbReference type="Google" id="ProtNLM"/>
    </source>
</evidence>
<proteinExistence type="predicted"/>
<dbReference type="Proteomes" id="UP000324233">
    <property type="component" value="Chromosome"/>
</dbReference>
<keyword evidence="2" id="KW-1185">Reference proteome</keyword>
<dbReference type="InterPro" id="IPR018841">
    <property type="entry name" value="DUF2442"/>
</dbReference>
<protein>
    <recommendedName>
        <fullName evidence="3">DUF2442 domain-containing protein</fullName>
    </recommendedName>
</protein>
<gene>
    <name evidence="1" type="ORF">OJF2_34510</name>
</gene>
<dbReference type="KEGG" id="agv:OJF2_34510"/>
<accession>A0A5B9W2S4</accession>
<evidence type="ECO:0000313" key="1">
    <source>
        <dbReference type="EMBL" id="QEH34906.1"/>
    </source>
</evidence>
<dbReference type="Gene3D" id="3.30.2020.40">
    <property type="entry name" value="Uncharacterised protein PF10387, DUF2442"/>
    <property type="match status" value="1"/>
</dbReference>
<name>A0A5B9W2S4_9BACT</name>
<dbReference type="Pfam" id="PF10387">
    <property type="entry name" value="DUF2442"/>
    <property type="match status" value="1"/>
</dbReference>